<dbReference type="InterPro" id="IPR020476">
    <property type="entry name" value="Nudix_hydrolase"/>
</dbReference>
<dbReference type="InterPro" id="IPR015797">
    <property type="entry name" value="NUDIX_hydrolase-like_dom_sf"/>
</dbReference>
<dbReference type="PROSITE" id="PS51462">
    <property type="entry name" value="NUDIX"/>
    <property type="match status" value="1"/>
</dbReference>
<keyword evidence="2 3" id="KW-0378">Hydrolase</keyword>
<comment type="cofactor">
    <cofactor evidence="1">
        <name>Mg(2+)</name>
        <dbReference type="ChEBI" id="CHEBI:18420"/>
    </cofactor>
</comment>
<accession>K6QEA6</accession>
<evidence type="ECO:0000313" key="5">
    <source>
        <dbReference type="EMBL" id="EKP95131.1"/>
    </source>
</evidence>
<name>K6QEA6_9FIRM</name>
<dbReference type="STRING" id="867903.ThesuDRAFT_00860"/>
<dbReference type="OrthoDB" id="9804442at2"/>
<dbReference type="AlphaFoldDB" id="K6QEA6"/>
<reference evidence="5" key="1">
    <citation type="submission" date="2010-10" db="EMBL/GenBank/DDBJ databases">
        <authorList>
            <consortium name="US DOE Joint Genome Institute (JGI-PGF)"/>
            <person name="Lucas S."/>
            <person name="Copeland A."/>
            <person name="Lapidus A."/>
            <person name="Bruce D."/>
            <person name="Goodwin L."/>
            <person name="Pitluck S."/>
            <person name="Kyrpides N."/>
            <person name="Mavromatis K."/>
            <person name="Detter J.C."/>
            <person name="Han C."/>
            <person name="Land M."/>
            <person name="Hauser L."/>
            <person name="Markowitz V."/>
            <person name="Cheng J.-F."/>
            <person name="Hugenholtz P."/>
            <person name="Woyke T."/>
            <person name="Wu D."/>
            <person name="Pukall R."/>
            <person name="Wahrenburg C."/>
            <person name="Brambilla E."/>
            <person name="Klenk H.-P."/>
            <person name="Eisen J.A."/>
        </authorList>
    </citation>
    <scope>NUCLEOTIDE SEQUENCE [LARGE SCALE GENOMIC DNA]</scope>
    <source>
        <strain evidence="5">DSM 13965</strain>
    </source>
</reference>
<dbReference type="PROSITE" id="PS00893">
    <property type="entry name" value="NUDIX_BOX"/>
    <property type="match status" value="1"/>
</dbReference>
<proteinExistence type="inferred from homology"/>
<evidence type="ECO:0000259" key="4">
    <source>
        <dbReference type="PROSITE" id="PS51462"/>
    </source>
</evidence>
<comment type="caution">
    <text evidence="5">The sequence shown here is derived from an EMBL/GenBank/DDBJ whole genome shotgun (WGS) entry which is preliminary data.</text>
</comment>
<dbReference type="eggNOG" id="COG1051">
    <property type="taxonomic scope" value="Bacteria"/>
</dbReference>
<sequence>MLSFDTDGVRFNLRVAGVILAGDHVLLHQIAGTDYWILPGGRVEGGEATSAALHRELQEELGVNVQVGRLLWVVESFFTLQGRRFHELGFYYRVTLPGSPGGRVPARGQSSHRQDGSNLLTFRWFSLGDLGHGVRLLPPVLGAALAHPPLTTRHLVYRDEPADS</sequence>
<feature type="domain" description="Nudix hydrolase" evidence="4">
    <location>
        <begin position="10"/>
        <end position="147"/>
    </location>
</feature>
<evidence type="ECO:0000256" key="3">
    <source>
        <dbReference type="RuleBase" id="RU003476"/>
    </source>
</evidence>
<dbReference type="PRINTS" id="PR00502">
    <property type="entry name" value="NUDIXFAMILY"/>
</dbReference>
<dbReference type="InterPro" id="IPR000086">
    <property type="entry name" value="NUDIX_hydrolase_dom"/>
</dbReference>
<gene>
    <name evidence="5" type="ORF">ThesuDRAFT_00860</name>
</gene>
<protein>
    <submittedName>
        <fullName evidence="5">ADP-ribose pyrophosphatase</fullName>
    </submittedName>
</protein>
<dbReference type="RefSeq" id="WP_006903135.1">
    <property type="nucleotide sequence ID" value="NZ_JH976535.1"/>
</dbReference>
<dbReference type="Gene3D" id="3.90.79.10">
    <property type="entry name" value="Nucleoside Triphosphate Pyrophosphohydrolase"/>
    <property type="match status" value="1"/>
</dbReference>
<dbReference type="PANTHER" id="PTHR43046:SF14">
    <property type="entry name" value="MUTT_NUDIX FAMILY PROTEIN"/>
    <property type="match status" value="1"/>
</dbReference>
<dbReference type="InterPro" id="IPR020084">
    <property type="entry name" value="NUDIX_hydrolase_CS"/>
</dbReference>
<reference evidence="5" key="2">
    <citation type="submission" date="2012-10" db="EMBL/GenBank/DDBJ databases">
        <title>Improved high-quality draft of Thermaerobacter subterraneus C21, DSM 13965.</title>
        <authorList>
            <consortium name="DOE Joint Genome Institute"/>
            <person name="Eisen J."/>
            <person name="Huntemann M."/>
            <person name="Wei C.-L."/>
            <person name="Han J."/>
            <person name="Detter J.C."/>
            <person name="Han C."/>
            <person name="Tapia R."/>
            <person name="Chen A."/>
            <person name="Kyrpides N."/>
            <person name="Mavromatis K."/>
            <person name="Markowitz V."/>
            <person name="Szeto E."/>
            <person name="Ivanova N."/>
            <person name="Mikhailova N."/>
            <person name="Ovchinnikova G."/>
            <person name="Pagani I."/>
            <person name="Pati A."/>
            <person name="Goodwin L."/>
            <person name="Nordberg H.P."/>
            <person name="Cantor M.N."/>
            <person name="Hua S.X."/>
            <person name="Woyke T."/>
            <person name="Eisen J."/>
            <person name="Klenk H.-P."/>
        </authorList>
    </citation>
    <scope>NUCLEOTIDE SEQUENCE [LARGE SCALE GENOMIC DNA]</scope>
    <source>
        <strain evidence="5">DSM 13965</strain>
    </source>
</reference>
<dbReference type="PANTHER" id="PTHR43046">
    <property type="entry name" value="GDP-MANNOSE MANNOSYL HYDROLASE"/>
    <property type="match status" value="1"/>
</dbReference>
<dbReference type="GO" id="GO:0016787">
    <property type="term" value="F:hydrolase activity"/>
    <property type="evidence" value="ECO:0007669"/>
    <property type="project" value="UniProtKB-KW"/>
</dbReference>
<dbReference type="EMBL" id="AENY02000002">
    <property type="protein sequence ID" value="EKP95131.1"/>
    <property type="molecule type" value="Genomic_DNA"/>
</dbReference>
<dbReference type="Proteomes" id="UP000005710">
    <property type="component" value="Unassembled WGS sequence"/>
</dbReference>
<organism evidence="5 6">
    <name type="scientific">Thermaerobacter subterraneus DSM 13965</name>
    <dbReference type="NCBI Taxonomy" id="867903"/>
    <lineage>
        <taxon>Bacteria</taxon>
        <taxon>Bacillati</taxon>
        <taxon>Bacillota</taxon>
        <taxon>Clostridia</taxon>
        <taxon>Eubacteriales</taxon>
        <taxon>Clostridiales Family XVII. Incertae Sedis</taxon>
        <taxon>Thermaerobacter</taxon>
    </lineage>
</organism>
<dbReference type="Pfam" id="PF00293">
    <property type="entry name" value="NUDIX"/>
    <property type="match status" value="1"/>
</dbReference>
<dbReference type="SUPFAM" id="SSF55811">
    <property type="entry name" value="Nudix"/>
    <property type="match status" value="1"/>
</dbReference>
<comment type="similarity">
    <text evidence="3">Belongs to the Nudix hydrolase family.</text>
</comment>
<dbReference type="HOGENOM" id="CLU_037162_18_6_9"/>
<evidence type="ECO:0000256" key="1">
    <source>
        <dbReference type="ARBA" id="ARBA00001946"/>
    </source>
</evidence>
<dbReference type="CDD" id="cd04688">
    <property type="entry name" value="NUDIX_Hydrolase"/>
    <property type="match status" value="1"/>
</dbReference>
<keyword evidence="6" id="KW-1185">Reference proteome</keyword>
<evidence type="ECO:0000313" key="6">
    <source>
        <dbReference type="Proteomes" id="UP000005710"/>
    </source>
</evidence>
<evidence type="ECO:0000256" key="2">
    <source>
        <dbReference type="ARBA" id="ARBA00022801"/>
    </source>
</evidence>